<dbReference type="InParanoid" id="A0A1I5QFZ5"/>
<keyword evidence="2" id="KW-1185">Reference proteome</keyword>
<dbReference type="eggNOG" id="COG1317">
    <property type="taxonomic scope" value="Bacteria"/>
</dbReference>
<organism evidence="1 2">
    <name type="scientific">Actinomadura madurae</name>
    <dbReference type="NCBI Taxonomy" id="1993"/>
    <lineage>
        <taxon>Bacteria</taxon>
        <taxon>Bacillati</taxon>
        <taxon>Actinomycetota</taxon>
        <taxon>Actinomycetes</taxon>
        <taxon>Streptosporangiales</taxon>
        <taxon>Thermomonosporaceae</taxon>
        <taxon>Actinomadura</taxon>
    </lineage>
</organism>
<proteinExistence type="predicted"/>
<dbReference type="PANTHER" id="PTHR34613:SF1">
    <property type="entry name" value="SLL6017 PROTEIN"/>
    <property type="match status" value="1"/>
</dbReference>
<evidence type="ECO:0008006" key="3">
    <source>
        <dbReference type="Google" id="ProtNLM"/>
    </source>
</evidence>
<evidence type="ECO:0000313" key="2">
    <source>
        <dbReference type="Proteomes" id="UP000183413"/>
    </source>
</evidence>
<evidence type="ECO:0000313" key="1">
    <source>
        <dbReference type="EMBL" id="SFP45153.1"/>
    </source>
</evidence>
<protein>
    <recommendedName>
        <fullName evidence="3">Transposase, YhgA-like</fullName>
    </recommendedName>
</protein>
<dbReference type="PANTHER" id="PTHR34613">
    <property type="entry name" value="SLL0800 PROTEIN"/>
    <property type="match status" value="1"/>
</dbReference>
<name>A0A1I5QFZ5_9ACTN</name>
<dbReference type="STRING" id="1993.SAMN04489713_114120"/>
<accession>A0A1I5QFZ5</accession>
<reference evidence="1 2" key="1">
    <citation type="submission" date="2016-10" db="EMBL/GenBank/DDBJ databases">
        <authorList>
            <person name="de Groot N.N."/>
        </authorList>
    </citation>
    <scope>NUCLEOTIDE SEQUENCE [LARGE SCALE GENOMIC DNA]</scope>
    <source>
        <strain evidence="1 2">DSM 43067</strain>
    </source>
</reference>
<dbReference type="Proteomes" id="UP000183413">
    <property type="component" value="Unassembled WGS sequence"/>
</dbReference>
<dbReference type="AlphaFoldDB" id="A0A1I5QFZ5"/>
<dbReference type="EMBL" id="FOVH01000014">
    <property type="protein sequence ID" value="SFP45153.1"/>
    <property type="molecule type" value="Genomic_DNA"/>
</dbReference>
<gene>
    <name evidence="1" type="ORF">SAMN04489713_114120</name>
</gene>
<sequence length="290" mass="32742">MPLELIRNEPALAPELLQLVSGIKPPEYEQISHGSETLTDCNPTEYRCDSTVLLGDPHRPDLAIVVEVQRKPDERKRFSWPVYLSTLRARRKCPVTLLVLCPNKRTATWCREPIESGHEGWVLRPWVLDLTKAPAVTDLNKARSLPELTVLSTLANADGPDREAVLTAFAEALEVTDRDKGELYHDYVRSQLSEAARDCLEEIMQAGTYEWKSDFALKHIAEGKAEGKAEGRIEGEVEGEIKVLLVVLEARGFTIDDDLRQRITNCKDLQQLDNWVRRAATAQTLDEIFT</sequence>